<dbReference type="EMBL" id="BBNS01000046">
    <property type="protein sequence ID" value="GAL73281.1"/>
    <property type="molecule type" value="Genomic_DNA"/>
</dbReference>
<evidence type="ECO:0000313" key="6">
    <source>
        <dbReference type="Proteomes" id="UP000030184"/>
    </source>
</evidence>
<keyword evidence="6" id="KW-1185">Reference proteome</keyword>
<dbReference type="OrthoDB" id="9811366at2"/>
<evidence type="ECO:0000313" key="4">
    <source>
        <dbReference type="EMBL" id="GAL89000.1"/>
    </source>
</evidence>
<dbReference type="AlphaFoldDB" id="A0A090WD45"/>
<dbReference type="Gene3D" id="3.40.30.10">
    <property type="entry name" value="Glutaredoxin"/>
    <property type="match status" value="1"/>
</dbReference>
<accession>A0A090WD45</accession>
<dbReference type="Pfam" id="PF10262">
    <property type="entry name" value="Rdx"/>
    <property type="match status" value="1"/>
</dbReference>
<dbReference type="STRING" id="504487.JCM19538_1989"/>
<dbReference type="PANTHER" id="PTHR36417:SF2">
    <property type="entry name" value="SELENOPROTEIN DOMAIN PROTEIN (AFU_ORTHOLOGUE AFUA_1G05220)"/>
    <property type="match status" value="1"/>
</dbReference>
<dbReference type="RefSeq" id="WP_081956163.1">
    <property type="nucleotide sequence ID" value="NZ_BBNR01000001.1"/>
</dbReference>
<dbReference type="Proteomes" id="UP000029641">
    <property type="component" value="Unassembled WGS sequence"/>
</dbReference>
<dbReference type="Proteomes" id="UP000029646">
    <property type="component" value="Unassembled WGS sequence"/>
</dbReference>
<organism evidence="2 5">
    <name type="scientific">Jejuia pallidilutea</name>
    <dbReference type="NCBI Taxonomy" id="504487"/>
    <lineage>
        <taxon>Bacteria</taxon>
        <taxon>Pseudomonadati</taxon>
        <taxon>Bacteroidota</taxon>
        <taxon>Flavobacteriia</taxon>
        <taxon>Flavobacteriales</taxon>
        <taxon>Flavobacteriaceae</taxon>
        <taxon>Jejuia</taxon>
    </lineage>
</organism>
<sequence length="41" mass="4819">MKHNKIIYCTQCQWLLRATWMSQELLTTFNTTITVQTDAGK</sequence>
<comment type="caution">
    <text evidence="2">The sequence shown here is derived from an EMBL/GenBank/DDBJ whole genome shotgun (WGS) entry which is preliminary data.</text>
</comment>
<reference evidence="6" key="1">
    <citation type="journal article" date="2014" name="Genome Announc.">
        <title>Draft Genome Sequence of Marine Flavobacterium Jejuia pallidilutea Strain 11shimoA1 and Pigmentation Mutants.</title>
        <authorList>
            <person name="Takatani N."/>
            <person name="Nakanishi M."/>
            <person name="Meirelles P."/>
            <person name="Mino S."/>
            <person name="Suda W."/>
            <person name="Oshima K."/>
            <person name="Hattori M."/>
            <person name="Ohkuma M."/>
            <person name="Hosokawa M."/>
            <person name="Miyashita K."/>
            <person name="Thompson F.L."/>
            <person name="Niwa A."/>
            <person name="Sawabe T."/>
            <person name="Sawabe T."/>
        </authorList>
    </citation>
    <scope>NUCLEOTIDE SEQUENCE [LARGE SCALE GENOMIC DNA]</scope>
    <source>
        <strain evidence="6">JCM 19538</strain>
    </source>
</reference>
<evidence type="ECO:0000313" key="2">
    <source>
        <dbReference type="EMBL" id="GAL65442.1"/>
    </source>
</evidence>
<dbReference type="PANTHER" id="PTHR36417">
    <property type="entry name" value="SELENOPROTEIN DOMAIN PROTEIN (AFU_ORTHOLOGUE AFUA_1G05220)"/>
    <property type="match status" value="1"/>
</dbReference>
<dbReference type="EMBL" id="BBNR01000001">
    <property type="protein sequence ID" value="GAL65442.1"/>
    <property type="molecule type" value="Genomic_DNA"/>
</dbReference>
<dbReference type="EMBL" id="BBNY01000005">
    <property type="protein sequence ID" value="GAL89000.1"/>
    <property type="molecule type" value="Genomic_DNA"/>
</dbReference>
<protein>
    <recommendedName>
        <fullName evidence="7">Selenoprotein</fullName>
    </recommendedName>
</protein>
<keyword evidence="1" id="KW-0676">Redox-active center</keyword>
<evidence type="ECO:0000313" key="5">
    <source>
        <dbReference type="Proteomes" id="UP000029641"/>
    </source>
</evidence>
<evidence type="ECO:0008006" key="7">
    <source>
        <dbReference type="Google" id="ProtNLM"/>
    </source>
</evidence>
<dbReference type="Proteomes" id="UP000030184">
    <property type="component" value="Unassembled WGS sequence"/>
</dbReference>
<proteinExistence type="predicted"/>
<dbReference type="SUPFAM" id="SSF52833">
    <property type="entry name" value="Thioredoxin-like"/>
    <property type="match status" value="1"/>
</dbReference>
<dbReference type="InterPro" id="IPR011893">
    <property type="entry name" value="Selenoprotein_Rdx-typ"/>
</dbReference>
<evidence type="ECO:0000313" key="3">
    <source>
        <dbReference type="EMBL" id="GAL73281.1"/>
    </source>
</evidence>
<name>A0A090WD45_9FLAO</name>
<dbReference type="InterPro" id="IPR036249">
    <property type="entry name" value="Thioredoxin-like_sf"/>
</dbReference>
<evidence type="ECO:0000256" key="1">
    <source>
        <dbReference type="ARBA" id="ARBA00023284"/>
    </source>
</evidence>
<gene>
    <name evidence="2" type="ORF">JCM19301_3902</name>
    <name evidence="3" type="ORF">JCM19302_2547</name>
    <name evidence="4" type="ORF">JCM19538_1989</name>
</gene>